<dbReference type="Pfam" id="PF05721">
    <property type="entry name" value="PhyH"/>
    <property type="match status" value="1"/>
</dbReference>
<protein>
    <recommendedName>
        <fullName evidence="4">Phytanoyl-CoA dioxygenase</fullName>
    </recommendedName>
</protein>
<evidence type="ECO:0008006" key="4">
    <source>
        <dbReference type="Google" id="ProtNLM"/>
    </source>
</evidence>
<dbReference type="Proteomes" id="UP000008963">
    <property type="component" value="Chromosome"/>
</dbReference>
<dbReference type="InterPro" id="IPR008775">
    <property type="entry name" value="Phytyl_CoA_dOase-like"/>
</dbReference>
<dbReference type="EMBL" id="FQ312005">
    <property type="protein sequence ID" value="CBW26033.1"/>
    <property type="molecule type" value="Genomic_DNA"/>
</dbReference>
<dbReference type="PANTHER" id="PTHR20883">
    <property type="entry name" value="PHYTANOYL-COA DIOXYGENASE DOMAIN CONTAINING 1"/>
    <property type="match status" value="1"/>
</dbReference>
<dbReference type="PANTHER" id="PTHR20883:SF48">
    <property type="entry name" value="ECTOINE DIOXYGENASE"/>
    <property type="match status" value="1"/>
</dbReference>
<dbReference type="OrthoDB" id="9791262at2"/>
<dbReference type="SUPFAM" id="SSF51197">
    <property type="entry name" value="Clavaminate synthase-like"/>
    <property type="match status" value="1"/>
</dbReference>
<comment type="cofactor">
    <cofactor evidence="1">
        <name>Fe(2+)</name>
        <dbReference type="ChEBI" id="CHEBI:29033"/>
    </cofactor>
</comment>
<keyword evidence="3" id="KW-1185">Reference proteome</keyword>
<dbReference type="PATRIC" id="fig|862908.3.peg.1099"/>
<dbReference type="GO" id="GO:0005506">
    <property type="term" value="F:iron ion binding"/>
    <property type="evidence" value="ECO:0007669"/>
    <property type="project" value="UniProtKB-ARBA"/>
</dbReference>
<proteinExistence type="predicted"/>
<dbReference type="RefSeq" id="WP_014243817.1">
    <property type="nucleotide sequence ID" value="NC_016620.1"/>
</dbReference>
<name>E1WYI5_HALMS</name>
<gene>
    <name evidence="2" type="ordered locus">BMS_1155</name>
</gene>
<evidence type="ECO:0000256" key="1">
    <source>
        <dbReference type="ARBA" id="ARBA00001954"/>
    </source>
</evidence>
<dbReference type="Gene3D" id="2.60.120.620">
    <property type="entry name" value="q2cbj1_9rhob like domain"/>
    <property type="match status" value="1"/>
</dbReference>
<dbReference type="HOGENOM" id="CLU_1132351_0_0_7"/>
<evidence type="ECO:0000313" key="2">
    <source>
        <dbReference type="EMBL" id="CBW26033.1"/>
    </source>
</evidence>
<sequence length="245" mass="28290">MQNYKDNLDKDGFTVVRNVFSRNEVEQLKGKLETLIDSITNKKIPDKVNISKRNNKIFSLHKIDQSTICDFNYIKEVKNLKEIIINILGENFIQSTIEAFVKSPEDNTNVPEHQDGFYFSIIGGRGINIWIALTDSDKNKGGIYYYQNSHRLKLLTHQNITPGTWEVSDKEKEKYLSLEKVYPDVSAGDIIIHDFYTIHGSDDNKSIQDRMAMTYSFFSSDAVVDSKMRNMVIKNNLKSLFDLKE</sequence>
<accession>E1WYI5</accession>
<evidence type="ECO:0000313" key="3">
    <source>
        <dbReference type="Proteomes" id="UP000008963"/>
    </source>
</evidence>
<dbReference type="KEGG" id="bmx:BMS_1155"/>
<dbReference type="STRING" id="862908.BMS_1155"/>
<reference evidence="3" key="1">
    <citation type="journal article" date="2013" name="ISME J.">
        <title>A small predatory core genome in the divergent marine Bacteriovorax marinus SJ and the terrestrial Bdellovibrio bacteriovorus.</title>
        <authorList>
            <person name="Crossman L.C."/>
            <person name="Chen H."/>
            <person name="Cerdeno-Tarraga A.M."/>
            <person name="Brooks K."/>
            <person name="Quail M.A."/>
            <person name="Pineiro S.A."/>
            <person name="Hobley L."/>
            <person name="Sockett R.E."/>
            <person name="Bentley S.D."/>
            <person name="Parkhill J."/>
            <person name="Williams H.N."/>
            <person name="Stine O.C."/>
        </authorList>
    </citation>
    <scope>NUCLEOTIDE SEQUENCE [LARGE SCALE GENOMIC DNA]</scope>
    <source>
        <strain evidence="3">ATCC BAA-682 / DSM 15412 / SJ</strain>
    </source>
</reference>
<dbReference type="eggNOG" id="COG5285">
    <property type="taxonomic scope" value="Bacteria"/>
</dbReference>
<dbReference type="GO" id="GO:0016706">
    <property type="term" value="F:2-oxoglutarate-dependent dioxygenase activity"/>
    <property type="evidence" value="ECO:0007669"/>
    <property type="project" value="UniProtKB-ARBA"/>
</dbReference>
<organism evidence="2 3">
    <name type="scientific">Halobacteriovorax marinus (strain ATCC BAA-682 / DSM 15412 / SJ)</name>
    <name type="common">Bacteriovorax marinus</name>
    <dbReference type="NCBI Taxonomy" id="862908"/>
    <lineage>
        <taxon>Bacteria</taxon>
        <taxon>Pseudomonadati</taxon>
        <taxon>Bdellovibrionota</taxon>
        <taxon>Bacteriovoracia</taxon>
        <taxon>Bacteriovoracales</taxon>
        <taxon>Halobacteriovoraceae</taxon>
        <taxon>Halobacteriovorax</taxon>
    </lineage>
</organism>
<dbReference type="AlphaFoldDB" id="E1WYI5"/>